<dbReference type="SUPFAM" id="SSF49879">
    <property type="entry name" value="SMAD/FHA domain"/>
    <property type="match status" value="1"/>
</dbReference>
<evidence type="ECO:0000256" key="1">
    <source>
        <dbReference type="SAM" id="MobiDB-lite"/>
    </source>
</evidence>
<gene>
    <name evidence="3" type="ORF">IE077_002305</name>
</gene>
<feature type="region of interest" description="Disordered" evidence="1">
    <location>
        <begin position="247"/>
        <end position="283"/>
    </location>
</feature>
<feature type="compositionally biased region" description="Basic and acidic residues" evidence="1">
    <location>
        <begin position="1"/>
        <end position="10"/>
    </location>
</feature>
<dbReference type="Gene3D" id="2.60.200.20">
    <property type="match status" value="1"/>
</dbReference>
<feature type="compositionally biased region" description="Acidic residues" evidence="1">
    <location>
        <begin position="164"/>
        <end position="174"/>
    </location>
</feature>
<dbReference type="Proteomes" id="UP000823046">
    <property type="component" value="Unassembled WGS sequence"/>
</dbReference>
<feature type="region of interest" description="Disordered" evidence="1">
    <location>
        <begin position="1"/>
        <end position="24"/>
    </location>
</feature>
<accession>A0ABQ7JB74</accession>
<sequence length="314" mass="36238">MQKRPFEQPRRLTPPSYESPTWKGQPKSRYWLEEIQNGSIKRKIDLQNADHFFVGSLKSLVDVHIDYRYVSRKHAVLQFHEDGRIFLMDLSSTFGTLKNKKEINPNEFVEVQVGDQFNFGEKETTVRTYVLCGLDPNEEIESKEDDTPLSESDSSESVDKKDLMDDEGEIEEEEPFVSQIDAEEFNTSIFFDENDDFFDRTSKKAKLKSTEESTNDSNVDTVETLSIKIKSLEQHVASTKDALNALRSKGLPTSSSTRQDSSNEEEIDPLDAFMNENQKSIERDEQLNLQKKLKEAEDLLELNRKYLRIVRGST</sequence>
<proteinExistence type="predicted"/>
<reference evidence="3 4" key="1">
    <citation type="journal article" date="2020" name="bioRxiv">
        <title>Metabolic contributions of an alphaproteobacterial endosymbiont in the apicomplexan Cardiosporidium cionae.</title>
        <authorList>
            <person name="Hunter E.S."/>
            <person name="Paight C.J."/>
            <person name="Lane C.E."/>
        </authorList>
    </citation>
    <scope>NUCLEOTIDE SEQUENCE [LARGE SCALE GENOMIC DNA]</scope>
    <source>
        <strain evidence="3">ESH_2018</strain>
    </source>
</reference>
<feature type="compositionally biased region" description="Polar residues" evidence="1">
    <location>
        <begin position="251"/>
        <end position="260"/>
    </location>
</feature>
<evidence type="ECO:0000313" key="3">
    <source>
        <dbReference type="EMBL" id="KAF8821221.1"/>
    </source>
</evidence>
<protein>
    <recommendedName>
        <fullName evidence="2">FHA domain-containing protein</fullName>
    </recommendedName>
</protein>
<name>A0ABQ7JB74_9APIC</name>
<feature type="domain" description="FHA" evidence="2">
    <location>
        <begin position="52"/>
        <end position="103"/>
    </location>
</feature>
<dbReference type="InterPro" id="IPR000253">
    <property type="entry name" value="FHA_dom"/>
</dbReference>
<feature type="compositionally biased region" description="Acidic residues" evidence="1">
    <location>
        <begin position="139"/>
        <end position="156"/>
    </location>
</feature>
<organism evidence="3 4">
    <name type="scientific">Cardiosporidium cionae</name>
    <dbReference type="NCBI Taxonomy" id="476202"/>
    <lineage>
        <taxon>Eukaryota</taxon>
        <taxon>Sar</taxon>
        <taxon>Alveolata</taxon>
        <taxon>Apicomplexa</taxon>
        <taxon>Aconoidasida</taxon>
        <taxon>Nephromycida</taxon>
        <taxon>Cardiosporidium</taxon>
    </lineage>
</organism>
<dbReference type="InterPro" id="IPR008984">
    <property type="entry name" value="SMAD_FHA_dom_sf"/>
</dbReference>
<dbReference type="InterPro" id="IPR050923">
    <property type="entry name" value="Cell_Proc_Reg/RNA_Proc"/>
</dbReference>
<dbReference type="Pfam" id="PF00498">
    <property type="entry name" value="FHA"/>
    <property type="match status" value="1"/>
</dbReference>
<keyword evidence="4" id="KW-1185">Reference proteome</keyword>
<feature type="region of interest" description="Disordered" evidence="1">
    <location>
        <begin position="139"/>
        <end position="174"/>
    </location>
</feature>
<dbReference type="PROSITE" id="PS50006">
    <property type="entry name" value="FHA_DOMAIN"/>
    <property type="match status" value="1"/>
</dbReference>
<dbReference type="PANTHER" id="PTHR23308">
    <property type="entry name" value="NUCLEAR INHIBITOR OF PROTEIN PHOSPHATASE-1"/>
    <property type="match status" value="1"/>
</dbReference>
<evidence type="ECO:0000259" key="2">
    <source>
        <dbReference type="PROSITE" id="PS50006"/>
    </source>
</evidence>
<evidence type="ECO:0000313" key="4">
    <source>
        <dbReference type="Proteomes" id="UP000823046"/>
    </source>
</evidence>
<comment type="caution">
    <text evidence="3">The sequence shown here is derived from an EMBL/GenBank/DDBJ whole genome shotgun (WGS) entry which is preliminary data.</text>
</comment>
<dbReference type="EMBL" id="JADAQX010000212">
    <property type="protein sequence ID" value="KAF8821221.1"/>
    <property type="molecule type" value="Genomic_DNA"/>
</dbReference>
<dbReference type="SMART" id="SM00240">
    <property type="entry name" value="FHA"/>
    <property type="match status" value="1"/>
</dbReference>